<dbReference type="GO" id="GO:0046872">
    <property type="term" value="F:metal ion binding"/>
    <property type="evidence" value="ECO:0007669"/>
    <property type="project" value="UniProtKB-KW"/>
</dbReference>
<protein>
    <submittedName>
        <fullName evidence="14">TraB/GumN family protein</fullName>
    </submittedName>
</protein>
<evidence type="ECO:0000313" key="14">
    <source>
        <dbReference type="EMBL" id="THU32022.1"/>
    </source>
</evidence>
<dbReference type="RefSeq" id="WP_136580466.1">
    <property type="nucleotide sequence ID" value="NZ_STFF01000012.1"/>
</dbReference>
<evidence type="ECO:0000256" key="12">
    <source>
        <dbReference type="ARBA" id="ARBA00023180"/>
    </source>
</evidence>
<keyword evidence="8" id="KW-0378">Hydrolase</keyword>
<keyword evidence="9" id="KW-1133">Transmembrane helix</keyword>
<evidence type="ECO:0000256" key="7">
    <source>
        <dbReference type="ARBA" id="ARBA00022729"/>
    </source>
</evidence>
<keyword evidence="11" id="KW-0472">Membrane</keyword>
<evidence type="ECO:0000256" key="11">
    <source>
        <dbReference type="ARBA" id="ARBA00023136"/>
    </source>
</evidence>
<dbReference type="OrthoDB" id="9798714at2"/>
<evidence type="ECO:0000313" key="15">
    <source>
        <dbReference type="Proteomes" id="UP000306918"/>
    </source>
</evidence>
<dbReference type="EMBL" id="STFF01000012">
    <property type="protein sequence ID" value="THU32022.1"/>
    <property type="molecule type" value="Genomic_DNA"/>
</dbReference>
<keyword evidence="12" id="KW-0325">Glycoprotein</keyword>
<dbReference type="Pfam" id="PF01963">
    <property type="entry name" value="TraB_PrgY_gumN"/>
    <property type="match status" value="1"/>
</dbReference>
<reference evidence="14 15" key="1">
    <citation type="submission" date="2019-04" db="EMBL/GenBank/DDBJ databases">
        <title>Niastella caeni sp. nov., isolated from activated sludge.</title>
        <authorList>
            <person name="Sheng M."/>
        </authorList>
    </citation>
    <scope>NUCLEOTIDE SEQUENCE [LARGE SCALE GENOMIC DNA]</scope>
    <source>
        <strain evidence="14 15">HX-2-15</strain>
    </source>
</reference>
<keyword evidence="10" id="KW-0482">Metalloprotease</keyword>
<evidence type="ECO:0000256" key="9">
    <source>
        <dbReference type="ARBA" id="ARBA00022989"/>
    </source>
</evidence>
<comment type="cofactor">
    <cofactor evidence="1">
        <name>Mn(2+)</name>
        <dbReference type="ChEBI" id="CHEBI:29035"/>
    </cofactor>
</comment>
<dbReference type="GO" id="GO:0004222">
    <property type="term" value="F:metalloendopeptidase activity"/>
    <property type="evidence" value="ECO:0007669"/>
    <property type="project" value="TreeGrafter"/>
</dbReference>
<accession>A0A4S8HGZ7</accession>
<evidence type="ECO:0000256" key="10">
    <source>
        <dbReference type="ARBA" id="ARBA00023049"/>
    </source>
</evidence>
<evidence type="ECO:0000256" key="13">
    <source>
        <dbReference type="SAM" id="SignalP"/>
    </source>
</evidence>
<dbReference type="InterPro" id="IPR040230">
    <property type="entry name" value="TIKI1/2-like"/>
</dbReference>
<keyword evidence="15" id="KW-1185">Reference proteome</keyword>
<sequence>MRKCISLLPVLLLAIVMPAMAQLPVHKPKAAPQHSAPALPKPASKKYPSLLWEISGNGLKKPSYLFGTMHVSDKLAFHLGDSFYTAIKSADVVALETNPESWQDDYSQSVFFRGRRSGNNLLNMYSNRWEWPSDHMRITSFAIDRYEEAIKAALAVEPSMINGMLYRTYGRQSEDFEEDTFLDMYIFQTGKKLGKRVSGVENFQESEKLVMEAYKAMLRDQNKKRRSYDYEGMMTNPKKVEDAYRKGDLDLLDSLESLTVFSDAFQEKFLYKRNEIQANNIDSIIKKMSLFVGVGAAHLPGKRGVIELLRQKGYTMRPVRMDDRNSHQKETVDKIRINNPFTTQTCDDGFYNVSIPGKKFYRFTDWNGMDVVQYADMVNGAYYMVTRIKTNSLSWGHTDDQVFKKIDSLLYENIPGKILKKTTITKNGYKGLDIVNRTRRGDYQHYQVFVTPFEIVLFKMSGNGEYINNGNEAQEFFGSIRLKEYDNAGWQTWQPATGGFSVQLPHPPSLLKDNGFGTDRLEYAARDESAGNSYLIMKANLHNYSFIEEDSFELNLMDESYGYSDFIDKQLSRRFITLNGYPGLESKYKHKDGSFSSVKYVIQGPIYYAVIANYKNDNPNAQRFLQSFSIAPFIYPAAKERTDTTMSISVISPVYAATDKKNESGGMEEWLRLSTGMADDESDDYGFNSFSTRLIGNDTIGEKILVMHFKVPQYSYKSDSTALWKNASVNAWFADSTFIIKQNKEYTQPNGMRCRDIQLTDTNSSRLIIAKLFYNNGHFFSISTLTDTLSKQSPLLTSFFNTFKPVDTLKGESLFARKTARFMKDLFSKDSMVVKKARKSLYQIGFDSLDVPLLKTAIDSLHWNMKDYLALKKYFIENLGRLRDSTIAPYLQKLYWKVKDTADWQSAILNALLAQRTKAAFLAFKDLVLQEPPIMDEDVSYNRGFRLPSVYVDYASANKTIKKNSYYGRWSPLFDTLSLTKVIFPDILQLMNIDDYRNDVMNLLVTMVDSGYLKAEDYETSFPKIYLEAKQLLKKQLAKENKAKMERAVRTDAPVVSIYPVYDEDEDQVSDAGNTDLDRYAILLLPFYTKNPGVQTFFEQLQKTQDRRLLYNTFILLLRNNYKVPDSLFTKYAQLDEYRSEMYIDLDDIKKTDKFPKQYKTQLDISRSLIIKSLNNYDKIDTLIYLDKLPVTYDQKKGYVYFFKYKRMRDDIVWQVASSGMQPEKLDVIDVKNDDFTSVQEDRKLESDKPVKAQLQKMLKEMLYARRSSASVFYDARSFSLYRNYLSEMVKSQRYRD</sequence>
<keyword evidence="7 13" id="KW-0732">Signal</keyword>
<evidence type="ECO:0000256" key="1">
    <source>
        <dbReference type="ARBA" id="ARBA00001936"/>
    </source>
</evidence>
<dbReference type="GO" id="GO:0006508">
    <property type="term" value="P:proteolysis"/>
    <property type="evidence" value="ECO:0007669"/>
    <property type="project" value="UniProtKB-KW"/>
</dbReference>
<dbReference type="PANTHER" id="PTHR31120">
    <property type="entry name" value="METALLOPROTEASE TIKI"/>
    <property type="match status" value="1"/>
</dbReference>
<dbReference type="CDD" id="cd14789">
    <property type="entry name" value="Tiki"/>
    <property type="match status" value="1"/>
</dbReference>
<evidence type="ECO:0000256" key="6">
    <source>
        <dbReference type="ARBA" id="ARBA00022723"/>
    </source>
</evidence>
<comment type="subcellular location">
    <subcellularLocation>
        <location evidence="3">Membrane</location>
        <topology evidence="3">Single-pass type I membrane protein</topology>
    </subcellularLocation>
</comment>
<comment type="cofactor">
    <cofactor evidence="2">
        <name>Co(2+)</name>
        <dbReference type="ChEBI" id="CHEBI:48828"/>
    </cofactor>
</comment>
<evidence type="ECO:0000256" key="4">
    <source>
        <dbReference type="ARBA" id="ARBA00022670"/>
    </source>
</evidence>
<evidence type="ECO:0000256" key="3">
    <source>
        <dbReference type="ARBA" id="ARBA00004479"/>
    </source>
</evidence>
<feature type="signal peptide" evidence="13">
    <location>
        <begin position="1"/>
        <end position="21"/>
    </location>
</feature>
<dbReference type="GO" id="GO:0016020">
    <property type="term" value="C:membrane"/>
    <property type="evidence" value="ECO:0007669"/>
    <property type="project" value="UniProtKB-SubCell"/>
</dbReference>
<evidence type="ECO:0000256" key="5">
    <source>
        <dbReference type="ARBA" id="ARBA00022692"/>
    </source>
</evidence>
<keyword evidence="4" id="KW-0645">Protease</keyword>
<dbReference type="GO" id="GO:0030178">
    <property type="term" value="P:negative regulation of Wnt signaling pathway"/>
    <property type="evidence" value="ECO:0007669"/>
    <property type="project" value="InterPro"/>
</dbReference>
<evidence type="ECO:0000256" key="8">
    <source>
        <dbReference type="ARBA" id="ARBA00022801"/>
    </source>
</evidence>
<evidence type="ECO:0000256" key="2">
    <source>
        <dbReference type="ARBA" id="ARBA00001941"/>
    </source>
</evidence>
<organism evidence="14 15">
    <name type="scientific">Niastella caeni</name>
    <dbReference type="NCBI Taxonomy" id="2569763"/>
    <lineage>
        <taxon>Bacteria</taxon>
        <taxon>Pseudomonadati</taxon>
        <taxon>Bacteroidota</taxon>
        <taxon>Chitinophagia</taxon>
        <taxon>Chitinophagales</taxon>
        <taxon>Chitinophagaceae</taxon>
        <taxon>Niastella</taxon>
    </lineage>
</organism>
<keyword evidence="5" id="KW-0812">Transmembrane</keyword>
<name>A0A4S8HGZ7_9BACT</name>
<comment type="caution">
    <text evidence="14">The sequence shown here is derived from an EMBL/GenBank/DDBJ whole genome shotgun (WGS) entry which is preliminary data.</text>
</comment>
<proteinExistence type="predicted"/>
<dbReference type="Proteomes" id="UP000306918">
    <property type="component" value="Unassembled WGS sequence"/>
</dbReference>
<dbReference type="InterPro" id="IPR002816">
    <property type="entry name" value="TraB/PrgY/GumN_fam"/>
</dbReference>
<feature type="chain" id="PRO_5020490882" evidence="13">
    <location>
        <begin position="22"/>
        <end position="1297"/>
    </location>
</feature>
<keyword evidence="6" id="KW-0479">Metal-binding</keyword>
<dbReference type="PANTHER" id="PTHR31120:SF6">
    <property type="entry name" value="METALLOPROTEASE TIKI HOMOLOG"/>
    <property type="match status" value="1"/>
</dbReference>
<gene>
    <name evidence="14" type="ORF">FAM09_27955</name>
</gene>